<dbReference type="Proteomes" id="UP001295684">
    <property type="component" value="Unassembled WGS sequence"/>
</dbReference>
<feature type="compositionally biased region" description="Low complexity" evidence="1">
    <location>
        <begin position="132"/>
        <end position="143"/>
    </location>
</feature>
<gene>
    <name evidence="2" type="ORF">ECRASSUSDP1_LOCUS17691</name>
</gene>
<evidence type="ECO:0000313" key="3">
    <source>
        <dbReference type="Proteomes" id="UP001295684"/>
    </source>
</evidence>
<feature type="compositionally biased region" description="Low complexity" evidence="1">
    <location>
        <begin position="153"/>
        <end position="181"/>
    </location>
</feature>
<sequence>MPRVKKLTTKRMTRRSCQRESESTDLPLCASQRITRANAKKNVEEVNLFSMGIDQVKKNFKVKKNVIVENEKKNRTKRRSSKPMRKRRPKIKRNKIIISDDSGSEPETSTKINPEPSSKLNLESEAKSADGSSMMLKSLESSSFNKTSEDAQSESSKSESCSNYSDESMTSTPTPAASTPPNCSQGQDDPLMTKTPLISPQIMFKNTSNAPSTTSSPQFHLKRHRPTTLPLFRPKYAENPMMLFFQWNCY</sequence>
<comment type="caution">
    <text evidence="2">The sequence shown here is derived from an EMBL/GenBank/DDBJ whole genome shotgun (WGS) entry which is preliminary data.</text>
</comment>
<proteinExistence type="predicted"/>
<name>A0AAD1XPA0_EUPCR</name>
<feature type="region of interest" description="Disordered" evidence="1">
    <location>
        <begin position="67"/>
        <end position="194"/>
    </location>
</feature>
<dbReference type="AlphaFoldDB" id="A0AAD1XPA0"/>
<accession>A0AAD1XPA0</accession>
<reference evidence="2" key="1">
    <citation type="submission" date="2023-07" db="EMBL/GenBank/DDBJ databases">
        <authorList>
            <consortium name="AG Swart"/>
            <person name="Singh M."/>
            <person name="Singh A."/>
            <person name="Seah K."/>
            <person name="Emmerich C."/>
        </authorList>
    </citation>
    <scope>NUCLEOTIDE SEQUENCE</scope>
    <source>
        <strain evidence="2">DP1</strain>
    </source>
</reference>
<feature type="compositionally biased region" description="Basic residues" evidence="1">
    <location>
        <begin position="74"/>
        <end position="95"/>
    </location>
</feature>
<feature type="region of interest" description="Disordered" evidence="1">
    <location>
        <begin position="1"/>
        <end position="24"/>
    </location>
</feature>
<feature type="compositionally biased region" description="Basic residues" evidence="1">
    <location>
        <begin position="1"/>
        <end position="16"/>
    </location>
</feature>
<keyword evidence="3" id="KW-1185">Reference proteome</keyword>
<evidence type="ECO:0000313" key="2">
    <source>
        <dbReference type="EMBL" id="CAI2376322.1"/>
    </source>
</evidence>
<feature type="compositionally biased region" description="Polar residues" evidence="1">
    <location>
        <begin position="105"/>
        <end position="121"/>
    </location>
</feature>
<evidence type="ECO:0000256" key="1">
    <source>
        <dbReference type="SAM" id="MobiDB-lite"/>
    </source>
</evidence>
<organism evidence="2 3">
    <name type="scientific">Euplotes crassus</name>
    <dbReference type="NCBI Taxonomy" id="5936"/>
    <lineage>
        <taxon>Eukaryota</taxon>
        <taxon>Sar</taxon>
        <taxon>Alveolata</taxon>
        <taxon>Ciliophora</taxon>
        <taxon>Intramacronucleata</taxon>
        <taxon>Spirotrichea</taxon>
        <taxon>Hypotrichia</taxon>
        <taxon>Euplotida</taxon>
        <taxon>Euplotidae</taxon>
        <taxon>Moneuplotes</taxon>
    </lineage>
</organism>
<dbReference type="EMBL" id="CAMPGE010017875">
    <property type="protein sequence ID" value="CAI2376322.1"/>
    <property type="molecule type" value="Genomic_DNA"/>
</dbReference>
<protein>
    <submittedName>
        <fullName evidence="2">Uncharacterized protein</fullName>
    </submittedName>
</protein>